<sequence>MHWDGFSCRFLSLLRFFLTGCSSTCFPSFPDLLFIFLRVLYHFFVVADCAFCLLECAFRFCCVFVAGYYSFVFFIFYLLYGVG</sequence>
<protein>
    <submittedName>
        <fullName evidence="3">Uncharacterized protein</fullName>
    </submittedName>
</protein>
<keyword evidence="1" id="KW-0812">Transmembrane</keyword>
<dbReference type="AlphaFoldDB" id="A0A3N4IQ01"/>
<organism evidence="3 4">
    <name type="scientific">Ascobolus immersus RN42</name>
    <dbReference type="NCBI Taxonomy" id="1160509"/>
    <lineage>
        <taxon>Eukaryota</taxon>
        <taxon>Fungi</taxon>
        <taxon>Dikarya</taxon>
        <taxon>Ascomycota</taxon>
        <taxon>Pezizomycotina</taxon>
        <taxon>Pezizomycetes</taxon>
        <taxon>Pezizales</taxon>
        <taxon>Ascobolaceae</taxon>
        <taxon>Ascobolus</taxon>
    </lineage>
</organism>
<feature type="transmembrane region" description="Helical" evidence="1">
    <location>
        <begin position="33"/>
        <end position="54"/>
    </location>
</feature>
<proteinExistence type="predicted"/>
<gene>
    <name evidence="3" type="ORF">BJ508DRAFT_64531</name>
</gene>
<evidence type="ECO:0000313" key="3">
    <source>
        <dbReference type="EMBL" id="RPA87805.1"/>
    </source>
</evidence>
<evidence type="ECO:0000313" key="4">
    <source>
        <dbReference type="Proteomes" id="UP000275078"/>
    </source>
</evidence>
<keyword evidence="1" id="KW-1133">Transmembrane helix</keyword>
<evidence type="ECO:0000256" key="2">
    <source>
        <dbReference type="SAM" id="SignalP"/>
    </source>
</evidence>
<keyword evidence="1" id="KW-0472">Membrane</keyword>
<dbReference type="Proteomes" id="UP000275078">
    <property type="component" value="Unassembled WGS sequence"/>
</dbReference>
<name>A0A3N4IQ01_ASCIM</name>
<keyword evidence="2" id="KW-0732">Signal</keyword>
<feature type="transmembrane region" description="Helical" evidence="1">
    <location>
        <begin position="61"/>
        <end position="80"/>
    </location>
</feature>
<evidence type="ECO:0000256" key="1">
    <source>
        <dbReference type="SAM" id="Phobius"/>
    </source>
</evidence>
<feature type="chain" id="PRO_5018040124" evidence="2">
    <location>
        <begin position="24"/>
        <end position="83"/>
    </location>
</feature>
<feature type="signal peptide" evidence="2">
    <location>
        <begin position="1"/>
        <end position="23"/>
    </location>
</feature>
<keyword evidence="4" id="KW-1185">Reference proteome</keyword>
<dbReference type="EMBL" id="ML119646">
    <property type="protein sequence ID" value="RPA87805.1"/>
    <property type="molecule type" value="Genomic_DNA"/>
</dbReference>
<accession>A0A3N4IQ01</accession>
<reference evidence="3 4" key="1">
    <citation type="journal article" date="2018" name="Nat. Ecol. Evol.">
        <title>Pezizomycetes genomes reveal the molecular basis of ectomycorrhizal truffle lifestyle.</title>
        <authorList>
            <person name="Murat C."/>
            <person name="Payen T."/>
            <person name="Noel B."/>
            <person name="Kuo A."/>
            <person name="Morin E."/>
            <person name="Chen J."/>
            <person name="Kohler A."/>
            <person name="Krizsan K."/>
            <person name="Balestrini R."/>
            <person name="Da Silva C."/>
            <person name="Montanini B."/>
            <person name="Hainaut M."/>
            <person name="Levati E."/>
            <person name="Barry K.W."/>
            <person name="Belfiori B."/>
            <person name="Cichocki N."/>
            <person name="Clum A."/>
            <person name="Dockter R.B."/>
            <person name="Fauchery L."/>
            <person name="Guy J."/>
            <person name="Iotti M."/>
            <person name="Le Tacon F."/>
            <person name="Lindquist E.A."/>
            <person name="Lipzen A."/>
            <person name="Malagnac F."/>
            <person name="Mello A."/>
            <person name="Molinier V."/>
            <person name="Miyauchi S."/>
            <person name="Poulain J."/>
            <person name="Riccioni C."/>
            <person name="Rubini A."/>
            <person name="Sitrit Y."/>
            <person name="Splivallo R."/>
            <person name="Traeger S."/>
            <person name="Wang M."/>
            <person name="Zifcakova L."/>
            <person name="Wipf D."/>
            <person name="Zambonelli A."/>
            <person name="Paolocci F."/>
            <person name="Nowrousian M."/>
            <person name="Ottonello S."/>
            <person name="Baldrian P."/>
            <person name="Spatafora J.W."/>
            <person name="Henrissat B."/>
            <person name="Nagy L.G."/>
            <person name="Aury J.M."/>
            <person name="Wincker P."/>
            <person name="Grigoriev I.V."/>
            <person name="Bonfante P."/>
            <person name="Martin F.M."/>
        </authorList>
    </citation>
    <scope>NUCLEOTIDE SEQUENCE [LARGE SCALE GENOMIC DNA]</scope>
    <source>
        <strain evidence="3 4">RN42</strain>
    </source>
</reference>